<evidence type="ECO:0000256" key="5">
    <source>
        <dbReference type="ARBA" id="ARBA00023242"/>
    </source>
</evidence>
<dbReference type="InterPro" id="IPR036955">
    <property type="entry name" value="AP2/ERF_dom_sf"/>
</dbReference>
<dbReference type="GO" id="GO:0003677">
    <property type="term" value="F:DNA binding"/>
    <property type="evidence" value="ECO:0007669"/>
    <property type="project" value="UniProtKB-KW"/>
</dbReference>
<dbReference type="PRINTS" id="PR00367">
    <property type="entry name" value="ETHRSPELEMNT"/>
</dbReference>
<dbReference type="InterPro" id="IPR001471">
    <property type="entry name" value="AP2/ERF_dom"/>
</dbReference>
<feature type="compositionally biased region" description="Basic and acidic residues" evidence="7">
    <location>
        <begin position="225"/>
        <end position="241"/>
    </location>
</feature>
<dbReference type="PANTHER" id="PTHR31190">
    <property type="entry name" value="DNA-BINDING DOMAIN"/>
    <property type="match status" value="1"/>
</dbReference>
<evidence type="ECO:0000256" key="6">
    <source>
        <dbReference type="ARBA" id="ARBA00024343"/>
    </source>
</evidence>
<dbReference type="Pfam" id="PF00847">
    <property type="entry name" value="AP2"/>
    <property type="match status" value="1"/>
</dbReference>
<organism evidence="9 10">
    <name type="scientific">Ficus carica</name>
    <name type="common">Common fig</name>
    <dbReference type="NCBI Taxonomy" id="3494"/>
    <lineage>
        <taxon>Eukaryota</taxon>
        <taxon>Viridiplantae</taxon>
        <taxon>Streptophyta</taxon>
        <taxon>Embryophyta</taxon>
        <taxon>Tracheophyta</taxon>
        <taxon>Spermatophyta</taxon>
        <taxon>Magnoliopsida</taxon>
        <taxon>eudicotyledons</taxon>
        <taxon>Gunneridae</taxon>
        <taxon>Pentapetalae</taxon>
        <taxon>rosids</taxon>
        <taxon>fabids</taxon>
        <taxon>Rosales</taxon>
        <taxon>Moraceae</taxon>
        <taxon>Ficeae</taxon>
        <taxon>Ficus</taxon>
    </lineage>
</organism>
<dbReference type="SMART" id="SM00380">
    <property type="entry name" value="AP2"/>
    <property type="match status" value="1"/>
</dbReference>
<evidence type="ECO:0000256" key="3">
    <source>
        <dbReference type="ARBA" id="ARBA00023125"/>
    </source>
</evidence>
<dbReference type="PROSITE" id="PS51032">
    <property type="entry name" value="AP2_ERF"/>
    <property type="match status" value="1"/>
</dbReference>
<dbReference type="FunFam" id="3.30.730.10:FF:000001">
    <property type="entry name" value="Ethylene-responsive transcription factor 2"/>
    <property type="match status" value="1"/>
</dbReference>
<dbReference type="GO" id="GO:0009873">
    <property type="term" value="P:ethylene-activated signaling pathway"/>
    <property type="evidence" value="ECO:0007669"/>
    <property type="project" value="InterPro"/>
</dbReference>
<dbReference type="CDD" id="cd00018">
    <property type="entry name" value="AP2"/>
    <property type="match status" value="1"/>
</dbReference>
<feature type="region of interest" description="Disordered" evidence="7">
    <location>
        <begin position="195"/>
        <end position="243"/>
    </location>
</feature>
<dbReference type="InterPro" id="IPR016177">
    <property type="entry name" value="DNA-bd_dom_sf"/>
</dbReference>
<feature type="compositionally biased region" description="Low complexity" evidence="7">
    <location>
        <begin position="196"/>
        <end position="212"/>
    </location>
</feature>
<evidence type="ECO:0000259" key="8">
    <source>
        <dbReference type="PROSITE" id="PS51032"/>
    </source>
</evidence>
<accession>A0AA87ZEA1</accession>
<dbReference type="InterPro" id="IPR044808">
    <property type="entry name" value="ERF_plant"/>
</dbReference>
<sequence length="260" mass="28734">MSEIFFFPYKPHGKRHRALNNMSFGSHTRALPDAAEVHSIMVAALQHVISGGVATSSPGPSTSVPGDEVAVLSFSENDTCRFCNFNGCLGCNFFPPQNDGVRGKTTARRASDDRKGKGGGGGTSKRRKKNFRGVRQRPWGKWAAEIRDPRRAARVWLGTFETAEMAARAYDRAAIEFRGAKAKLNFPMSDYNITENNNDNDNNSNNNNNNSNHIAGGDINNGNGEARDGVEAEENDNKKMEEDDGFWEIDGDYWITMMDC</sequence>
<name>A0AA87ZEA1_FICCA</name>
<evidence type="ECO:0000256" key="2">
    <source>
        <dbReference type="ARBA" id="ARBA00023015"/>
    </source>
</evidence>
<keyword evidence="2" id="KW-0805">Transcription regulation</keyword>
<dbReference type="EMBL" id="BTGU01000002">
    <property type="protein sequence ID" value="GMN30105.1"/>
    <property type="molecule type" value="Genomic_DNA"/>
</dbReference>
<dbReference type="AlphaFoldDB" id="A0AA87ZEA1"/>
<keyword evidence="10" id="KW-1185">Reference proteome</keyword>
<dbReference type="GO" id="GO:0003700">
    <property type="term" value="F:DNA-binding transcription factor activity"/>
    <property type="evidence" value="ECO:0007669"/>
    <property type="project" value="InterPro"/>
</dbReference>
<keyword evidence="5" id="KW-0539">Nucleus</keyword>
<evidence type="ECO:0000256" key="7">
    <source>
        <dbReference type="SAM" id="MobiDB-lite"/>
    </source>
</evidence>
<comment type="caution">
    <text evidence="9">The sequence shown here is derived from an EMBL/GenBank/DDBJ whole genome shotgun (WGS) entry which is preliminary data.</text>
</comment>
<proteinExistence type="inferred from homology"/>
<comment type="subcellular location">
    <subcellularLocation>
        <location evidence="1">Nucleus</location>
    </subcellularLocation>
</comment>
<dbReference type="SUPFAM" id="SSF54171">
    <property type="entry name" value="DNA-binding domain"/>
    <property type="match status" value="1"/>
</dbReference>
<protein>
    <recommendedName>
        <fullName evidence="8">AP2/ERF domain-containing protein</fullName>
    </recommendedName>
</protein>
<feature type="region of interest" description="Disordered" evidence="7">
    <location>
        <begin position="100"/>
        <end position="136"/>
    </location>
</feature>
<keyword evidence="3" id="KW-0238">DNA-binding</keyword>
<dbReference type="GO" id="GO:0005634">
    <property type="term" value="C:nucleus"/>
    <property type="evidence" value="ECO:0007669"/>
    <property type="project" value="UniProtKB-SubCell"/>
</dbReference>
<comment type="similarity">
    <text evidence="6">Belongs to the AP2/ERF transcription factor family. ERF subfamily.</text>
</comment>
<evidence type="ECO:0000256" key="1">
    <source>
        <dbReference type="ARBA" id="ARBA00004123"/>
    </source>
</evidence>
<feature type="compositionally biased region" description="Basic residues" evidence="7">
    <location>
        <begin position="124"/>
        <end position="135"/>
    </location>
</feature>
<reference evidence="9" key="1">
    <citation type="submission" date="2023-07" db="EMBL/GenBank/DDBJ databases">
        <title>draft genome sequence of fig (Ficus carica).</title>
        <authorList>
            <person name="Takahashi T."/>
            <person name="Nishimura K."/>
        </authorList>
    </citation>
    <scope>NUCLEOTIDE SEQUENCE</scope>
</reference>
<keyword evidence="4" id="KW-0804">Transcription</keyword>
<gene>
    <name evidence="9" type="ORF">TIFTF001_002687</name>
</gene>
<dbReference type="PANTHER" id="PTHR31190:SF181">
    <property type="entry name" value="OS02G0764700 PROTEIN"/>
    <property type="match status" value="1"/>
</dbReference>
<evidence type="ECO:0000313" key="9">
    <source>
        <dbReference type="EMBL" id="GMN30105.1"/>
    </source>
</evidence>
<dbReference type="Proteomes" id="UP001187192">
    <property type="component" value="Unassembled WGS sequence"/>
</dbReference>
<feature type="domain" description="AP2/ERF" evidence="8">
    <location>
        <begin position="130"/>
        <end position="187"/>
    </location>
</feature>
<dbReference type="Gene3D" id="3.30.730.10">
    <property type="entry name" value="AP2/ERF domain"/>
    <property type="match status" value="1"/>
</dbReference>
<evidence type="ECO:0000256" key="4">
    <source>
        <dbReference type="ARBA" id="ARBA00023163"/>
    </source>
</evidence>
<evidence type="ECO:0000313" key="10">
    <source>
        <dbReference type="Proteomes" id="UP001187192"/>
    </source>
</evidence>